<dbReference type="EMBL" id="LR031568">
    <property type="protein sequence ID" value="VDC61036.1"/>
    <property type="molecule type" value="Genomic_DNA"/>
</dbReference>
<proteinExistence type="predicted"/>
<feature type="compositionally biased region" description="Basic residues" evidence="1">
    <location>
        <begin position="21"/>
        <end position="37"/>
    </location>
</feature>
<organism evidence="2">
    <name type="scientific">Brassica campestris</name>
    <name type="common">Field mustard</name>
    <dbReference type="NCBI Taxonomy" id="3711"/>
    <lineage>
        <taxon>Eukaryota</taxon>
        <taxon>Viridiplantae</taxon>
        <taxon>Streptophyta</taxon>
        <taxon>Embryophyta</taxon>
        <taxon>Tracheophyta</taxon>
        <taxon>Spermatophyta</taxon>
        <taxon>Magnoliopsida</taxon>
        <taxon>eudicotyledons</taxon>
        <taxon>Gunneridae</taxon>
        <taxon>Pentapetalae</taxon>
        <taxon>rosids</taxon>
        <taxon>malvids</taxon>
        <taxon>Brassicales</taxon>
        <taxon>Brassicaceae</taxon>
        <taxon>Brassiceae</taxon>
        <taxon>Brassica</taxon>
    </lineage>
</organism>
<reference evidence="2" key="1">
    <citation type="submission" date="2018-11" db="EMBL/GenBank/DDBJ databases">
        <authorList>
            <consortium name="Genoscope - CEA"/>
            <person name="William W."/>
        </authorList>
    </citation>
    <scope>NUCLEOTIDE SEQUENCE</scope>
</reference>
<evidence type="ECO:0000256" key="1">
    <source>
        <dbReference type="SAM" id="MobiDB-lite"/>
    </source>
</evidence>
<evidence type="ECO:0000313" key="2">
    <source>
        <dbReference type="EMBL" id="VDC61036.1"/>
    </source>
</evidence>
<sequence>MVHNLLSKVLTNKSKDDKLRTNQKKGRKGQFKRHGKNPKAQVTCYNCGHRASCIRRESLCLGDGGNSI</sequence>
<name>A0A3P5Y1H6_BRACM</name>
<feature type="region of interest" description="Disordered" evidence="1">
    <location>
        <begin position="1"/>
        <end position="38"/>
    </location>
</feature>
<accession>A0A3P5Y1H6</accession>
<dbReference type="AlphaFoldDB" id="A0A3P5Y1H6"/>
<protein>
    <submittedName>
        <fullName evidence="2">Uncharacterized protein</fullName>
    </submittedName>
</protein>
<gene>
    <name evidence="2" type="ORF">BRAA09T38647Z</name>
</gene>